<gene>
    <name evidence="3" type="ORF">HKW67_18350</name>
</gene>
<dbReference type="Gene3D" id="3.90.550.10">
    <property type="entry name" value="Spore Coat Polysaccharide Biosynthesis Protein SpsA, Chain A"/>
    <property type="match status" value="1"/>
</dbReference>
<feature type="transmembrane region" description="Helical" evidence="2">
    <location>
        <begin position="257"/>
        <end position="276"/>
    </location>
</feature>
<accession>A0A6M4IRM2</accession>
<dbReference type="EMBL" id="CP053085">
    <property type="protein sequence ID" value="QJR37330.1"/>
    <property type="molecule type" value="Genomic_DNA"/>
</dbReference>
<evidence type="ECO:0000256" key="2">
    <source>
        <dbReference type="SAM" id="Phobius"/>
    </source>
</evidence>
<feature type="region of interest" description="Disordered" evidence="1">
    <location>
        <begin position="1"/>
        <end position="26"/>
    </location>
</feature>
<keyword evidence="2" id="KW-0812">Transmembrane</keyword>
<organism evidence="3 4">
    <name type="scientific">Gemmatimonas groenlandica</name>
    <dbReference type="NCBI Taxonomy" id="2732249"/>
    <lineage>
        <taxon>Bacteria</taxon>
        <taxon>Pseudomonadati</taxon>
        <taxon>Gemmatimonadota</taxon>
        <taxon>Gemmatimonadia</taxon>
        <taxon>Gemmatimonadales</taxon>
        <taxon>Gemmatimonadaceae</taxon>
        <taxon>Gemmatimonas</taxon>
    </lineage>
</organism>
<reference evidence="3 4" key="1">
    <citation type="submission" date="2020-05" db="EMBL/GenBank/DDBJ databases">
        <title>Complete genome sequence of Gemmatimonas greenlandica TET16.</title>
        <authorList>
            <person name="Zeng Y."/>
        </authorList>
    </citation>
    <scope>NUCLEOTIDE SEQUENCE [LARGE SCALE GENOMIC DNA]</scope>
    <source>
        <strain evidence="3 4">TET16</strain>
    </source>
</reference>
<evidence type="ECO:0000313" key="4">
    <source>
        <dbReference type="Proteomes" id="UP000500938"/>
    </source>
</evidence>
<sequence>MSDVTPIAPATGTETAHHTESNRPPPMLSVVVPSVNGWSDLVACLSALERAESRTRTRLEVLVPERCGSAVRTHVSQRFPSVRLLPVAGTTTIPHMRALAIDMATAPTVAVIEDHVIVPEQWAQQIVDACRGDVRVVGGVLVNAATDSTVDWAAFFCEYSHVLTPRPAGPAEWLMGNNTAYARTALQECAEVVHAGRWENVLHDELRRRGIVLWNRPDIVVGHKKHYTVSEYSEQRFLYARAYAADRVRSSSMPSRLAYGAAAMALPVLLYARITSRVWRSGAHRRELLHSLPLLALFVSAWGLGEVTGAWFGDGGAMARVC</sequence>
<evidence type="ECO:0000313" key="3">
    <source>
        <dbReference type="EMBL" id="QJR37330.1"/>
    </source>
</evidence>
<dbReference type="AlphaFoldDB" id="A0A6M4IRM2"/>
<dbReference type="KEGG" id="ggr:HKW67_18350"/>
<keyword evidence="2" id="KW-0472">Membrane</keyword>
<name>A0A6M4IRM2_9BACT</name>
<evidence type="ECO:0008006" key="5">
    <source>
        <dbReference type="Google" id="ProtNLM"/>
    </source>
</evidence>
<dbReference type="Proteomes" id="UP000500938">
    <property type="component" value="Chromosome"/>
</dbReference>
<protein>
    <recommendedName>
        <fullName evidence="5">Glycosyltransferase 2-like domain-containing protein</fullName>
    </recommendedName>
</protein>
<evidence type="ECO:0000256" key="1">
    <source>
        <dbReference type="SAM" id="MobiDB-lite"/>
    </source>
</evidence>
<keyword evidence="2" id="KW-1133">Transmembrane helix</keyword>
<dbReference type="InterPro" id="IPR029044">
    <property type="entry name" value="Nucleotide-diphossugar_trans"/>
</dbReference>
<dbReference type="SUPFAM" id="SSF53448">
    <property type="entry name" value="Nucleotide-diphospho-sugar transferases"/>
    <property type="match status" value="1"/>
</dbReference>
<proteinExistence type="predicted"/>
<feature type="transmembrane region" description="Helical" evidence="2">
    <location>
        <begin position="288"/>
        <end position="305"/>
    </location>
</feature>
<dbReference type="RefSeq" id="WP_171226764.1">
    <property type="nucleotide sequence ID" value="NZ_CP053085.1"/>
</dbReference>
<keyword evidence="4" id="KW-1185">Reference proteome</keyword>